<keyword evidence="1" id="KW-0732">Signal</keyword>
<evidence type="ECO:0000256" key="1">
    <source>
        <dbReference type="SAM" id="SignalP"/>
    </source>
</evidence>
<dbReference type="Proteomes" id="UP001522905">
    <property type="component" value="Unassembled WGS sequence"/>
</dbReference>
<dbReference type="RefSeq" id="WP_220751829.1">
    <property type="nucleotide sequence ID" value="NZ_BPLL01000023.1"/>
</dbReference>
<proteinExistence type="predicted"/>
<comment type="caution">
    <text evidence="2">The sequence shown here is derived from an EMBL/GenBank/DDBJ whole genome shotgun (WGS) entry which is preliminary data.</text>
</comment>
<evidence type="ECO:0000313" key="3">
    <source>
        <dbReference type="Proteomes" id="UP001522905"/>
    </source>
</evidence>
<dbReference type="EMBL" id="JAJIAO010000001">
    <property type="protein sequence ID" value="MCK8623949.1"/>
    <property type="molecule type" value="Genomic_DNA"/>
</dbReference>
<sequence length="118" mass="13673">MKIKYLIVTILSTVLLFTCVANVKADKHTMLGSLSYHKVSQNVTLNKNTKNTLVYNHVPNSNYKNIKPQKLNKLNLHTKNIHVDCVANQGTRYNWYRLVIKHNPNTVKKHWIYGDALK</sequence>
<keyword evidence="3" id="KW-1185">Reference proteome</keyword>
<evidence type="ECO:0008006" key="4">
    <source>
        <dbReference type="Google" id="ProtNLM"/>
    </source>
</evidence>
<feature type="signal peptide" evidence="1">
    <location>
        <begin position="1"/>
        <end position="21"/>
    </location>
</feature>
<reference evidence="2 3" key="1">
    <citation type="submission" date="2021-11" db="EMBL/GenBank/DDBJ databases">
        <title>Comparative genomics of bee honey and flower isolates.</title>
        <authorList>
            <person name="Bechtner J.D."/>
            <person name="Gallus M.K."/>
            <person name="Ehrmann M."/>
        </authorList>
    </citation>
    <scope>NUCLEOTIDE SEQUENCE [LARGE SCALE GENOMIC DNA]</scope>
    <source>
        <strain evidence="2 3">M161</strain>
    </source>
</reference>
<gene>
    <name evidence="2" type="ORF">LNP07_00220</name>
</gene>
<protein>
    <recommendedName>
        <fullName evidence="4">Surface layer protein A domain-containing protein</fullName>
    </recommendedName>
</protein>
<name>A0ABT0I113_9LACO</name>
<organism evidence="2 3">
    <name type="scientific">Apilactobacillus xinyiensis</name>
    <dbReference type="NCBI Taxonomy" id="2841032"/>
    <lineage>
        <taxon>Bacteria</taxon>
        <taxon>Bacillati</taxon>
        <taxon>Bacillota</taxon>
        <taxon>Bacilli</taxon>
        <taxon>Lactobacillales</taxon>
        <taxon>Lactobacillaceae</taxon>
        <taxon>Apilactobacillus</taxon>
    </lineage>
</organism>
<evidence type="ECO:0000313" key="2">
    <source>
        <dbReference type="EMBL" id="MCK8623949.1"/>
    </source>
</evidence>
<feature type="chain" id="PRO_5045091239" description="Surface layer protein A domain-containing protein" evidence="1">
    <location>
        <begin position="22"/>
        <end position="118"/>
    </location>
</feature>
<accession>A0ABT0I113</accession>